<evidence type="ECO:0000313" key="2">
    <source>
        <dbReference type="Proteomes" id="UP001232063"/>
    </source>
</evidence>
<keyword evidence="2" id="KW-1185">Reference proteome</keyword>
<comment type="caution">
    <text evidence="1">The sequence shown here is derived from an EMBL/GenBank/DDBJ whole genome shotgun (WGS) entry which is preliminary data.</text>
</comment>
<gene>
    <name evidence="1" type="ORF">QNI22_11120</name>
</gene>
<dbReference type="AlphaFoldDB" id="A0AAE3R4F4"/>
<organism evidence="1 2">
    <name type="scientific">Xanthocytophaga agilis</name>
    <dbReference type="NCBI Taxonomy" id="3048010"/>
    <lineage>
        <taxon>Bacteria</taxon>
        <taxon>Pseudomonadati</taxon>
        <taxon>Bacteroidota</taxon>
        <taxon>Cytophagia</taxon>
        <taxon>Cytophagales</taxon>
        <taxon>Rhodocytophagaceae</taxon>
        <taxon>Xanthocytophaga</taxon>
    </lineage>
</organism>
<reference evidence="1" key="1">
    <citation type="submission" date="2023-05" db="EMBL/GenBank/DDBJ databases">
        <authorList>
            <person name="Zhang X."/>
        </authorList>
    </citation>
    <scope>NUCLEOTIDE SEQUENCE</scope>
    <source>
        <strain evidence="1">BD1B2-1</strain>
    </source>
</reference>
<protein>
    <submittedName>
        <fullName evidence="1">Uncharacterized protein</fullName>
    </submittedName>
</protein>
<sequence length="53" mass="5626">MKVSSPIYSLIDGKSKGKPFHGTQVDGYNSKAAEAVATKATTNLNNQSETVLK</sequence>
<dbReference type="Proteomes" id="UP001232063">
    <property type="component" value="Unassembled WGS sequence"/>
</dbReference>
<accession>A0AAE3R4F4</accession>
<proteinExistence type="predicted"/>
<name>A0AAE3R4F4_9BACT</name>
<dbReference type="EMBL" id="JASJOU010000003">
    <property type="protein sequence ID" value="MDJ1501204.1"/>
    <property type="molecule type" value="Genomic_DNA"/>
</dbReference>
<evidence type="ECO:0000313" key="1">
    <source>
        <dbReference type="EMBL" id="MDJ1501204.1"/>
    </source>
</evidence>